<evidence type="ECO:0000256" key="1">
    <source>
        <dbReference type="SAM" id="MobiDB-lite"/>
    </source>
</evidence>
<keyword evidence="3" id="KW-1185">Reference proteome</keyword>
<dbReference type="EMBL" id="JARJCM010000036">
    <property type="protein sequence ID" value="KAJ7037643.1"/>
    <property type="molecule type" value="Genomic_DNA"/>
</dbReference>
<feature type="region of interest" description="Disordered" evidence="1">
    <location>
        <begin position="297"/>
        <end position="327"/>
    </location>
</feature>
<evidence type="ECO:0000313" key="3">
    <source>
        <dbReference type="Proteomes" id="UP001218188"/>
    </source>
</evidence>
<reference evidence="2" key="1">
    <citation type="submission" date="2023-03" db="EMBL/GenBank/DDBJ databases">
        <title>Massive genome expansion in bonnet fungi (Mycena s.s.) driven by repeated elements and novel gene families across ecological guilds.</title>
        <authorList>
            <consortium name="Lawrence Berkeley National Laboratory"/>
            <person name="Harder C.B."/>
            <person name="Miyauchi S."/>
            <person name="Viragh M."/>
            <person name="Kuo A."/>
            <person name="Thoen E."/>
            <person name="Andreopoulos B."/>
            <person name="Lu D."/>
            <person name="Skrede I."/>
            <person name="Drula E."/>
            <person name="Henrissat B."/>
            <person name="Morin E."/>
            <person name="Kohler A."/>
            <person name="Barry K."/>
            <person name="LaButti K."/>
            <person name="Morin E."/>
            <person name="Salamov A."/>
            <person name="Lipzen A."/>
            <person name="Mereny Z."/>
            <person name="Hegedus B."/>
            <person name="Baldrian P."/>
            <person name="Stursova M."/>
            <person name="Weitz H."/>
            <person name="Taylor A."/>
            <person name="Grigoriev I.V."/>
            <person name="Nagy L.G."/>
            <person name="Martin F."/>
            <person name="Kauserud H."/>
        </authorList>
    </citation>
    <scope>NUCLEOTIDE SEQUENCE</scope>
    <source>
        <strain evidence="2">CBHHK200</strain>
    </source>
</reference>
<proteinExistence type="predicted"/>
<sequence length="327" mass="35296">MAYWLPALIQSRLHRGGATPQLHGHGLRLVLLRNASCGFAHPPGRDFASEDSPTHSSEFTTADGTEKEVRPQRLVEPSTSNRVAVVYPEKQTKVLFTIPEHLRARPHEDCGHLVRASLSQGFTLARSLGPMTAIVGSFPIGTLPPTAQKGNYLPMCRAIDTIIQSNRRARSRSSYIVSSRSISFPFPDLLWTPTSSALDDNSPSIGTTTLLPSFYVLPNAITAGCLGAALTAPESIVCIGRGMISFAGLKSLSVSAHFAGHVSRAFEAMVGKLTTYYVASRIVEIFKSALFEELDSDEGPRTIPTTTARPSNSQVRTAAAEERAFSS</sequence>
<name>A0AAD6X3I5_9AGAR</name>
<dbReference type="AlphaFoldDB" id="A0AAD6X3I5"/>
<feature type="compositionally biased region" description="Basic and acidic residues" evidence="1">
    <location>
        <begin position="64"/>
        <end position="73"/>
    </location>
</feature>
<feature type="region of interest" description="Disordered" evidence="1">
    <location>
        <begin position="43"/>
        <end position="73"/>
    </location>
</feature>
<accession>A0AAD6X3I5</accession>
<gene>
    <name evidence="2" type="ORF">C8F04DRAFT_1256862</name>
</gene>
<feature type="compositionally biased region" description="Polar residues" evidence="1">
    <location>
        <begin position="54"/>
        <end position="63"/>
    </location>
</feature>
<evidence type="ECO:0000313" key="2">
    <source>
        <dbReference type="EMBL" id="KAJ7037643.1"/>
    </source>
</evidence>
<comment type="caution">
    <text evidence="2">The sequence shown here is derived from an EMBL/GenBank/DDBJ whole genome shotgun (WGS) entry which is preliminary data.</text>
</comment>
<organism evidence="2 3">
    <name type="scientific">Mycena alexandri</name>
    <dbReference type="NCBI Taxonomy" id="1745969"/>
    <lineage>
        <taxon>Eukaryota</taxon>
        <taxon>Fungi</taxon>
        <taxon>Dikarya</taxon>
        <taxon>Basidiomycota</taxon>
        <taxon>Agaricomycotina</taxon>
        <taxon>Agaricomycetes</taxon>
        <taxon>Agaricomycetidae</taxon>
        <taxon>Agaricales</taxon>
        <taxon>Marasmiineae</taxon>
        <taxon>Mycenaceae</taxon>
        <taxon>Mycena</taxon>
    </lineage>
</organism>
<dbReference type="Proteomes" id="UP001218188">
    <property type="component" value="Unassembled WGS sequence"/>
</dbReference>
<protein>
    <submittedName>
        <fullName evidence="2">Uncharacterized protein</fullName>
    </submittedName>
</protein>
<feature type="compositionally biased region" description="Polar residues" evidence="1">
    <location>
        <begin position="303"/>
        <end position="316"/>
    </location>
</feature>